<dbReference type="Proteomes" id="UP000187429">
    <property type="component" value="Unassembled WGS sequence"/>
</dbReference>
<accession>A0A1R1XDV1</accession>
<keyword evidence="2" id="KW-1185">Reference proteome</keyword>
<dbReference type="OrthoDB" id="5534248at2759"/>
<dbReference type="SUPFAM" id="SSF56219">
    <property type="entry name" value="DNase I-like"/>
    <property type="match status" value="1"/>
</dbReference>
<comment type="caution">
    <text evidence="1">The sequence shown here is derived from an EMBL/GenBank/DDBJ whole genome shotgun (WGS) entry which is preliminary data.</text>
</comment>
<dbReference type="EMBL" id="LSSM01005382">
    <property type="protein sequence ID" value="OMJ12802.1"/>
    <property type="molecule type" value="Genomic_DNA"/>
</dbReference>
<dbReference type="Gene3D" id="3.60.10.10">
    <property type="entry name" value="Endonuclease/exonuclease/phosphatase"/>
    <property type="match status" value="1"/>
</dbReference>
<evidence type="ECO:0000313" key="1">
    <source>
        <dbReference type="EMBL" id="OMJ12802.1"/>
    </source>
</evidence>
<protein>
    <recommendedName>
        <fullName evidence="3">Endonuclease/exonuclease/phosphatase domain-containing protein</fullName>
    </recommendedName>
</protein>
<organism evidence="1 2">
    <name type="scientific">Smittium culicis</name>
    <dbReference type="NCBI Taxonomy" id="133412"/>
    <lineage>
        <taxon>Eukaryota</taxon>
        <taxon>Fungi</taxon>
        <taxon>Fungi incertae sedis</taxon>
        <taxon>Zoopagomycota</taxon>
        <taxon>Kickxellomycotina</taxon>
        <taxon>Harpellomycetes</taxon>
        <taxon>Harpellales</taxon>
        <taxon>Legeriomycetaceae</taxon>
        <taxon>Smittium</taxon>
    </lineage>
</organism>
<proteinExistence type="predicted"/>
<dbReference type="AlphaFoldDB" id="A0A1R1XDV1"/>
<name>A0A1R1XDV1_9FUNG</name>
<evidence type="ECO:0008006" key="3">
    <source>
        <dbReference type="Google" id="ProtNLM"/>
    </source>
</evidence>
<gene>
    <name evidence="1" type="ORF">AYI69_g9258</name>
</gene>
<dbReference type="InterPro" id="IPR036691">
    <property type="entry name" value="Endo/exonu/phosph_ase_sf"/>
</dbReference>
<reference evidence="2" key="1">
    <citation type="submission" date="2017-01" db="EMBL/GenBank/DDBJ databases">
        <authorList>
            <person name="Wang Y."/>
            <person name="White M."/>
            <person name="Kvist S."/>
            <person name="Moncalvo J.-M."/>
        </authorList>
    </citation>
    <scope>NUCLEOTIDE SEQUENCE [LARGE SCALE GENOMIC DNA]</scope>
    <source>
        <strain evidence="2">ID-206-W2</strain>
    </source>
</reference>
<evidence type="ECO:0000313" key="2">
    <source>
        <dbReference type="Proteomes" id="UP000187429"/>
    </source>
</evidence>
<sequence length="119" mass="13285">MLVESTDTFSVMTFNVRGIKGVSEELIHYINGAKSDILALQEIFLTKFTCRFRLSGYIYIESKANLILGGTGLLLAVRNKSGLEISEFQSSQAWLSGKIYGKKINGEKFEAILIKHPHT</sequence>